<feature type="transmembrane region" description="Helical" evidence="1">
    <location>
        <begin position="104"/>
        <end position="129"/>
    </location>
</feature>
<name>A0A918DTR0_9ACTN</name>
<protein>
    <recommendedName>
        <fullName evidence="2">Outer membrane channel protein CpnT-like N-terminal domain-containing protein</fullName>
    </recommendedName>
</protein>
<dbReference type="EMBL" id="BMNH01000038">
    <property type="protein sequence ID" value="GGO81719.1"/>
    <property type="molecule type" value="Genomic_DNA"/>
</dbReference>
<dbReference type="InterPro" id="IPR057746">
    <property type="entry name" value="CpnT-like_N"/>
</dbReference>
<evidence type="ECO:0000259" key="2">
    <source>
        <dbReference type="Pfam" id="PF25547"/>
    </source>
</evidence>
<evidence type="ECO:0000256" key="1">
    <source>
        <dbReference type="SAM" id="Phobius"/>
    </source>
</evidence>
<keyword evidence="4" id="KW-1185">Reference proteome</keyword>
<gene>
    <name evidence="3" type="ORF">GCM10012289_71340</name>
</gene>
<comment type="caution">
    <text evidence="3">The sequence shown here is derived from an EMBL/GenBank/DDBJ whole genome shotgun (WGS) entry which is preliminary data.</text>
</comment>
<reference evidence="3" key="2">
    <citation type="submission" date="2020-09" db="EMBL/GenBank/DDBJ databases">
        <authorList>
            <person name="Sun Q."/>
            <person name="Zhou Y."/>
        </authorList>
    </citation>
    <scope>NUCLEOTIDE SEQUENCE</scope>
    <source>
        <strain evidence="3">CGMCC 4.7368</strain>
    </source>
</reference>
<organism evidence="3 4">
    <name type="scientific">Nonomuraea cavernae</name>
    <dbReference type="NCBI Taxonomy" id="2045107"/>
    <lineage>
        <taxon>Bacteria</taxon>
        <taxon>Bacillati</taxon>
        <taxon>Actinomycetota</taxon>
        <taxon>Actinomycetes</taxon>
        <taxon>Streptosporangiales</taxon>
        <taxon>Streptosporangiaceae</taxon>
        <taxon>Nonomuraea</taxon>
    </lineage>
</organism>
<dbReference type="SUPFAM" id="SSF56399">
    <property type="entry name" value="ADP-ribosylation"/>
    <property type="match status" value="1"/>
</dbReference>
<accession>A0A918DTR0</accession>
<dbReference type="RefSeq" id="WP_189128642.1">
    <property type="nucleotide sequence ID" value="NZ_BMNH01000038.1"/>
</dbReference>
<proteinExistence type="predicted"/>
<dbReference type="Proteomes" id="UP000646523">
    <property type="component" value="Unassembled WGS sequence"/>
</dbReference>
<dbReference type="Pfam" id="PF25547">
    <property type="entry name" value="WXG100_2"/>
    <property type="match status" value="1"/>
</dbReference>
<keyword evidence="1" id="KW-1133">Transmembrane helix</keyword>
<reference evidence="3" key="1">
    <citation type="journal article" date="2014" name="Int. J. Syst. Evol. Microbiol.">
        <title>Complete genome sequence of Corynebacterium casei LMG S-19264T (=DSM 44701T), isolated from a smear-ripened cheese.</title>
        <authorList>
            <consortium name="US DOE Joint Genome Institute (JGI-PGF)"/>
            <person name="Walter F."/>
            <person name="Albersmeier A."/>
            <person name="Kalinowski J."/>
            <person name="Ruckert C."/>
        </authorList>
    </citation>
    <scope>NUCLEOTIDE SEQUENCE</scope>
    <source>
        <strain evidence="3">CGMCC 4.7368</strain>
    </source>
</reference>
<keyword evidence="1" id="KW-0812">Transmembrane</keyword>
<evidence type="ECO:0000313" key="4">
    <source>
        <dbReference type="Proteomes" id="UP000646523"/>
    </source>
</evidence>
<keyword evidence="1" id="KW-0472">Membrane</keyword>
<dbReference type="AlphaFoldDB" id="A0A918DTR0"/>
<sequence>MALMLPPELEIAFQLLGVPWPTEDEDKLRECATAYRTCATALATVVIPTANAGINEVMTNNAGDDIDTLLAYWAEYHPNDKVDDSPHLTSLTISLRALADGHDLAAVLVVAIKLILIFAAFCLAAVLAWAAAAAVISGGMAALHARTATSVWRMFAQRSASTFRRKLEEAFRERLAGGVGTRLRRILDARAPLLPISRRHGDGLDGRLRRFGSDAEGEAYGERLLGHHFTELSRRERLAAENYSRDGRPFNYLLRVPDPQAELDRMLSIPRDRRVLINMFNGVVPSLKDVSDEIAHLQGAVRFPLPERLEALRALNSIDYIKGYDGVDPRSIIGVRHVDQAFTSTSLGTTVVPTTPHPIRYLVHFDIPQKYPCLWLGRRSIHPEQRELVLPPQAEYVFTDAVLKGDGMVHLYARVLPRSAS</sequence>
<dbReference type="Gene3D" id="3.90.176.10">
    <property type="entry name" value="Toxin ADP-ribosyltransferase, Chain A, domain 1"/>
    <property type="match status" value="1"/>
</dbReference>
<evidence type="ECO:0000313" key="3">
    <source>
        <dbReference type="EMBL" id="GGO81719.1"/>
    </source>
</evidence>
<feature type="domain" description="Outer membrane channel protein CpnT-like N-terminal" evidence="2">
    <location>
        <begin position="19"/>
        <end position="147"/>
    </location>
</feature>